<evidence type="ECO:0000313" key="1">
    <source>
        <dbReference type="EMBL" id="CKU00304.1"/>
    </source>
</evidence>
<sequence length="57" mass="5462">MPRLMAVGPPASAGMPAAAVMAAAGAPLANQAGKPARFCSGLLNGDSAEAIADAPAW</sequence>
<evidence type="ECO:0000313" key="3">
    <source>
        <dbReference type="Proteomes" id="UP000049023"/>
    </source>
</evidence>
<evidence type="ECO:0000313" key="4">
    <source>
        <dbReference type="Proteomes" id="UP000050164"/>
    </source>
</evidence>
<proteinExistence type="predicted"/>
<evidence type="ECO:0000313" key="2">
    <source>
        <dbReference type="EMBL" id="CKV06678.1"/>
    </source>
</evidence>
<reference evidence="3 4" key="1">
    <citation type="submission" date="2015-03" db="EMBL/GenBank/DDBJ databases">
        <authorList>
            <consortium name="Pathogen Informatics"/>
        </authorList>
    </citation>
    <scope>NUCLEOTIDE SEQUENCE [LARGE SCALE GENOMIC DNA]</scope>
    <source>
        <strain evidence="2 4">Bir 185</strain>
        <strain evidence="1 3">Bir 187</strain>
    </source>
</reference>
<dbReference type="Proteomes" id="UP000049023">
    <property type="component" value="Unassembled WGS sequence"/>
</dbReference>
<organism evidence="2 4">
    <name type="scientific">Mycobacterium tuberculosis</name>
    <dbReference type="NCBI Taxonomy" id="1773"/>
    <lineage>
        <taxon>Bacteria</taxon>
        <taxon>Bacillati</taxon>
        <taxon>Actinomycetota</taxon>
        <taxon>Actinomycetes</taxon>
        <taxon>Mycobacteriales</taxon>
        <taxon>Mycobacteriaceae</taxon>
        <taxon>Mycobacterium</taxon>
        <taxon>Mycobacterium tuberculosis complex</taxon>
    </lineage>
</organism>
<gene>
    <name evidence="2" type="ORF">ERS027659_05330</name>
    <name evidence="1" type="ORF">ERS027661_04872</name>
</gene>
<dbReference type="AlphaFoldDB" id="A0A655ASX5"/>
<protein>
    <submittedName>
        <fullName evidence="2">Uncharacterized protein</fullName>
    </submittedName>
</protein>
<name>A0A655ASX5_MYCTX</name>
<dbReference type="EMBL" id="CNFU01002041">
    <property type="protein sequence ID" value="CKU00304.1"/>
    <property type="molecule type" value="Genomic_DNA"/>
</dbReference>
<accession>A0A655ASX5</accession>
<dbReference type="Proteomes" id="UP000050164">
    <property type="component" value="Unassembled WGS sequence"/>
</dbReference>
<dbReference type="EMBL" id="CNFT01003583">
    <property type="protein sequence ID" value="CKV06678.1"/>
    <property type="molecule type" value="Genomic_DNA"/>
</dbReference>